<feature type="transmembrane region" description="Helical" evidence="17">
    <location>
        <begin position="321"/>
        <end position="342"/>
    </location>
</feature>
<evidence type="ECO:0000256" key="2">
    <source>
        <dbReference type="ARBA" id="ARBA00004141"/>
    </source>
</evidence>
<sequence length="791" mass="88933">MTLKVRSETSLNGITKDIHPHLGSINGKHRKMSTGSWDSDLPFPRVPTSLSVILVGAAAVLCYVNSLAGGFVFDDSEAIINNEDLKPETPIFNLLYNDFWGTRLTHNASHKSYRPLTVLSFRWNYWLAGGLHPRGFHLINVALHGTVSILSLAIFNLLLGGSCHRAALLASMLFAVHPIHAEAVAGVVGRADLLCALFYFLAFITYCSSLHVKRAANQAAMLLLSMVFCALAMFCKEQGITVIGVCSVYDVIVSGKQHPIRITNLLWKSFIQNKSGALGCSGQCFVTPSSYDTPAVQNNSCKEYNRQKHDSVNSEYDFRPLLLRHVVLLLSGLSLLTVRWQVMASATPTFQWVDNPASFADSILTRVLTYNYIYVLNGWLLLCPEWLCFDWSMGCIPLVESLEPRVLSIGLFWLIFILLLWRSLSTPSRKDQRSLIMCLAAMVIPFLPATNIFFRVGFVIAERVLYLPSVGFCLLIIVGLRQLAMFHRARWAIQVGYIYVVFVLGIRAVSRSAEWQTEALLFRSGLSVCPLNAKVHYNIAKNAGDAGNRTLAVLEYREALRLHSEYDQAMNNLANILKDEGKLHEAEKLLRKAVQLRPDFAAAWMNLGIVLASLKHHSEAEASYFTALSYRKKYPDCYYNLGNLYLDQQRYSDAYRAWRNATALKPTLTVAWSNMIIMLDSIGQMDRAETIAQEALVILPQEPSLHFNLANTLGKVGRFAEAEKHFKDAISLDMNNAVYCTNLGVLYHRWKKYDKAERLYRQALEINPQLQSAKDNMALLNKAQNRIANQQ</sequence>
<dbReference type="EMBL" id="KK852751">
    <property type="protein sequence ID" value="KDR17148.1"/>
    <property type="molecule type" value="Genomic_DNA"/>
</dbReference>
<evidence type="ECO:0000256" key="6">
    <source>
        <dbReference type="ARBA" id="ARBA00012839"/>
    </source>
</evidence>
<dbReference type="InterPro" id="IPR013618">
    <property type="entry name" value="TMTC_DUF1736"/>
</dbReference>
<dbReference type="Pfam" id="PF07719">
    <property type="entry name" value="TPR_2"/>
    <property type="match status" value="1"/>
</dbReference>
<dbReference type="Gene3D" id="1.25.40.10">
    <property type="entry name" value="Tetratricopeptide repeat domain"/>
    <property type="match status" value="1"/>
</dbReference>
<feature type="transmembrane region" description="Helical" evidence="17">
    <location>
        <begin position="50"/>
        <end position="73"/>
    </location>
</feature>
<dbReference type="SMART" id="SM00028">
    <property type="entry name" value="TPR"/>
    <property type="match status" value="7"/>
</dbReference>
<feature type="transmembrane region" description="Helical" evidence="17">
    <location>
        <begin position="141"/>
        <end position="160"/>
    </location>
</feature>
<dbReference type="GO" id="GO:0016020">
    <property type="term" value="C:membrane"/>
    <property type="evidence" value="ECO:0007669"/>
    <property type="project" value="UniProtKB-SubCell"/>
</dbReference>
<proteinExistence type="inferred from homology"/>
<feature type="repeat" description="TPR" evidence="16">
    <location>
        <begin position="737"/>
        <end position="770"/>
    </location>
</feature>
<dbReference type="Proteomes" id="UP000027135">
    <property type="component" value="Unassembled WGS sequence"/>
</dbReference>
<feature type="transmembrane region" description="Helical" evidence="17">
    <location>
        <begin position="436"/>
        <end position="458"/>
    </location>
</feature>
<evidence type="ECO:0000256" key="9">
    <source>
        <dbReference type="ARBA" id="ARBA00022737"/>
    </source>
</evidence>
<dbReference type="GO" id="GO:0004169">
    <property type="term" value="F:dolichyl-phosphate-mannose-protein mannosyltransferase activity"/>
    <property type="evidence" value="ECO:0007669"/>
    <property type="project" value="UniProtKB-EC"/>
</dbReference>
<feature type="transmembrane region" description="Helical" evidence="17">
    <location>
        <begin position="406"/>
        <end position="424"/>
    </location>
</feature>
<reference evidence="19 20" key="1">
    <citation type="journal article" date="2014" name="Nat. Commun.">
        <title>Molecular traces of alternative social organization in a termite genome.</title>
        <authorList>
            <person name="Terrapon N."/>
            <person name="Li C."/>
            <person name="Robertson H.M."/>
            <person name="Ji L."/>
            <person name="Meng X."/>
            <person name="Booth W."/>
            <person name="Chen Z."/>
            <person name="Childers C.P."/>
            <person name="Glastad K.M."/>
            <person name="Gokhale K."/>
            <person name="Gowin J."/>
            <person name="Gronenberg W."/>
            <person name="Hermansen R.A."/>
            <person name="Hu H."/>
            <person name="Hunt B.G."/>
            <person name="Huylmans A.K."/>
            <person name="Khalil S.M."/>
            <person name="Mitchell R.D."/>
            <person name="Munoz-Torres M.C."/>
            <person name="Mustard J.A."/>
            <person name="Pan H."/>
            <person name="Reese J.T."/>
            <person name="Scharf M.E."/>
            <person name="Sun F."/>
            <person name="Vogel H."/>
            <person name="Xiao J."/>
            <person name="Yang W."/>
            <person name="Yang Z."/>
            <person name="Yang Z."/>
            <person name="Zhou J."/>
            <person name="Zhu J."/>
            <person name="Brent C.S."/>
            <person name="Elsik C.G."/>
            <person name="Goodisman M.A."/>
            <person name="Liberles D.A."/>
            <person name="Roe R.M."/>
            <person name="Vargo E.L."/>
            <person name="Vilcinskas A."/>
            <person name="Wang J."/>
            <person name="Bornberg-Bauer E."/>
            <person name="Korb J."/>
            <person name="Zhang G."/>
            <person name="Liebig J."/>
        </authorList>
    </citation>
    <scope>NUCLEOTIDE SEQUENCE [LARGE SCALE GENOMIC DNA]</scope>
    <source>
        <tissue evidence="19">Whole organism</tissue>
    </source>
</reference>
<evidence type="ECO:0000256" key="11">
    <source>
        <dbReference type="ARBA" id="ARBA00022824"/>
    </source>
</evidence>
<evidence type="ECO:0000256" key="4">
    <source>
        <dbReference type="ARBA" id="ARBA00004922"/>
    </source>
</evidence>
<keyword evidence="12 17" id="KW-1133">Transmembrane helix</keyword>
<dbReference type="InParanoid" id="A0A067RE40"/>
<evidence type="ECO:0000256" key="3">
    <source>
        <dbReference type="ARBA" id="ARBA00004240"/>
    </source>
</evidence>
<dbReference type="InterPro" id="IPR019734">
    <property type="entry name" value="TPR_rpt"/>
</dbReference>
<name>A0A067RE40_ZOONE</name>
<evidence type="ECO:0000256" key="14">
    <source>
        <dbReference type="ARBA" id="ARBA00045085"/>
    </source>
</evidence>
<evidence type="ECO:0000259" key="18">
    <source>
        <dbReference type="Pfam" id="PF08409"/>
    </source>
</evidence>
<feature type="repeat" description="TPR" evidence="16">
    <location>
        <begin position="635"/>
        <end position="668"/>
    </location>
</feature>
<dbReference type="FunCoup" id="A0A067RE40">
    <property type="interactions" value="949"/>
</dbReference>
<protein>
    <recommendedName>
        <fullName evidence="6">dolichyl-phosphate-mannose--protein mannosyltransferase</fullName>
        <ecNumber evidence="6">2.4.1.109</ecNumber>
    </recommendedName>
</protein>
<evidence type="ECO:0000256" key="10">
    <source>
        <dbReference type="ARBA" id="ARBA00022803"/>
    </source>
</evidence>
<comment type="subcellular location">
    <subcellularLocation>
        <location evidence="3">Endoplasmic reticulum</location>
    </subcellularLocation>
    <subcellularLocation>
        <location evidence="2">Membrane</location>
        <topology evidence="2">Multi-pass membrane protein</topology>
    </subcellularLocation>
</comment>
<feature type="repeat" description="TPR" evidence="16">
    <location>
        <begin position="567"/>
        <end position="600"/>
    </location>
</feature>
<evidence type="ECO:0000256" key="8">
    <source>
        <dbReference type="ARBA" id="ARBA00022692"/>
    </source>
</evidence>
<dbReference type="OrthoDB" id="19588at2759"/>
<comment type="catalytic activity">
    <reaction evidence="15">
        <text>a di-trans,poly-cis-dolichyl beta-D-mannosyl phosphate + L-seryl-[protein] = 3-O-(alpha-D-mannosyl)-L-seryl-[protein] + a di-trans,poly-cis-dolichyl phosphate + H(+)</text>
        <dbReference type="Rhea" id="RHEA:17377"/>
        <dbReference type="Rhea" id="RHEA-COMP:9863"/>
        <dbReference type="Rhea" id="RHEA-COMP:13546"/>
        <dbReference type="Rhea" id="RHEA-COMP:19498"/>
        <dbReference type="Rhea" id="RHEA-COMP:19501"/>
        <dbReference type="ChEBI" id="CHEBI:15378"/>
        <dbReference type="ChEBI" id="CHEBI:29999"/>
        <dbReference type="ChEBI" id="CHEBI:57683"/>
        <dbReference type="ChEBI" id="CHEBI:58211"/>
        <dbReference type="ChEBI" id="CHEBI:137321"/>
        <dbReference type="EC" id="2.4.1.109"/>
    </reaction>
</comment>
<evidence type="ECO:0000256" key="17">
    <source>
        <dbReference type="SAM" id="Phobius"/>
    </source>
</evidence>
<dbReference type="OMA" id="HWQHAVA"/>
<feature type="domain" description="DUF1736" evidence="18">
    <location>
        <begin position="346"/>
        <end position="416"/>
    </location>
</feature>
<evidence type="ECO:0000256" key="7">
    <source>
        <dbReference type="ARBA" id="ARBA00022679"/>
    </source>
</evidence>
<dbReference type="STRING" id="136037.A0A067RE40"/>
<comment type="catalytic activity">
    <reaction evidence="14">
        <text>a di-trans,poly-cis-dolichyl beta-D-mannosyl phosphate + L-threonyl-[protein] = 3-O-(alpha-D-mannosyl)-L-threonyl-[protein] + a di-trans,poly-cis-dolichyl phosphate + H(+)</text>
        <dbReference type="Rhea" id="RHEA:53396"/>
        <dbReference type="Rhea" id="RHEA-COMP:11060"/>
        <dbReference type="Rhea" id="RHEA-COMP:13547"/>
        <dbReference type="Rhea" id="RHEA-COMP:19498"/>
        <dbReference type="Rhea" id="RHEA-COMP:19501"/>
        <dbReference type="ChEBI" id="CHEBI:15378"/>
        <dbReference type="ChEBI" id="CHEBI:30013"/>
        <dbReference type="ChEBI" id="CHEBI:57683"/>
        <dbReference type="ChEBI" id="CHEBI:58211"/>
        <dbReference type="ChEBI" id="CHEBI:137323"/>
        <dbReference type="EC" id="2.4.1.109"/>
    </reaction>
</comment>
<evidence type="ECO:0000313" key="19">
    <source>
        <dbReference type="EMBL" id="KDR17148.1"/>
    </source>
</evidence>
<dbReference type="UniPathway" id="UPA00378"/>
<dbReference type="GO" id="GO:0005783">
    <property type="term" value="C:endoplasmic reticulum"/>
    <property type="evidence" value="ECO:0007669"/>
    <property type="project" value="UniProtKB-SubCell"/>
</dbReference>
<dbReference type="InterPro" id="IPR011990">
    <property type="entry name" value="TPR-like_helical_dom_sf"/>
</dbReference>
<dbReference type="SUPFAM" id="SSF48452">
    <property type="entry name" value="TPR-like"/>
    <property type="match status" value="2"/>
</dbReference>
<feature type="transmembrane region" description="Helical" evidence="17">
    <location>
        <begin position="491"/>
        <end position="509"/>
    </location>
</feature>
<dbReference type="InterPro" id="IPR013105">
    <property type="entry name" value="TPR_2"/>
</dbReference>
<keyword evidence="10 16" id="KW-0802">TPR repeat</keyword>
<dbReference type="EC" id="2.4.1.109" evidence="6"/>
<dbReference type="PANTHER" id="PTHR44227:SF3">
    <property type="entry name" value="PROTEIN O-MANNOSYL-TRANSFERASE TMTC4"/>
    <property type="match status" value="1"/>
</dbReference>
<keyword evidence="7" id="KW-0808">Transferase</keyword>
<keyword evidence="11" id="KW-0256">Endoplasmic reticulum</keyword>
<keyword evidence="13 17" id="KW-0472">Membrane</keyword>
<comment type="pathway">
    <text evidence="4">Protein modification; protein glycosylation.</text>
</comment>
<gene>
    <name evidence="19" type="ORF">L798_08407</name>
</gene>
<feature type="transmembrane region" description="Helical" evidence="17">
    <location>
        <begin position="193"/>
        <end position="212"/>
    </location>
</feature>
<dbReference type="AlphaFoldDB" id="A0A067RE40"/>
<evidence type="ECO:0000313" key="20">
    <source>
        <dbReference type="Proteomes" id="UP000027135"/>
    </source>
</evidence>
<dbReference type="PANTHER" id="PTHR44227">
    <property type="match status" value="1"/>
</dbReference>
<dbReference type="Pfam" id="PF13432">
    <property type="entry name" value="TPR_16"/>
    <property type="match status" value="1"/>
</dbReference>
<organism evidence="19 20">
    <name type="scientific">Zootermopsis nevadensis</name>
    <name type="common">Dampwood termite</name>
    <dbReference type="NCBI Taxonomy" id="136037"/>
    <lineage>
        <taxon>Eukaryota</taxon>
        <taxon>Metazoa</taxon>
        <taxon>Ecdysozoa</taxon>
        <taxon>Arthropoda</taxon>
        <taxon>Hexapoda</taxon>
        <taxon>Insecta</taxon>
        <taxon>Pterygota</taxon>
        <taxon>Neoptera</taxon>
        <taxon>Polyneoptera</taxon>
        <taxon>Dictyoptera</taxon>
        <taxon>Blattodea</taxon>
        <taxon>Blattoidea</taxon>
        <taxon>Termitoidae</taxon>
        <taxon>Termopsidae</taxon>
        <taxon>Zootermopsis</taxon>
    </lineage>
</organism>
<feature type="transmembrane region" description="Helical" evidence="17">
    <location>
        <begin position="464"/>
        <end position="484"/>
    </location>
</feature>
<comment type="similarity">
    <text evidence="5">Belongs to the TMTC family.</text>
</comment>
<evidence type="ECO:0000256" key="1">
    <source>
        <dbReference type="ARBA" id="ARBA00003582"/>
    </source>
</evidence>
<evidence type="ECO:0000256" key="16">
    <source>
        <dbReference type="PROSITE-ProRule" id="PRU00339"/>
    </source>
</evidence>
<evidence type="ECO:0000256" key="5">
    <source>
        <dbReference type="ARBA" id="ARBA00007882"/>
    </source>
</evidence>
<dbReference type="eggNOG" id="KOG1124">
    <property type="taxonomic scope" value="Eukaryota"/>
</dbReference>
<dbReference type="GO" id="GO:0030968">
    <property type="term" value="P:endoplasmic reticulum unfolded protein response"/>
    <property type="evidence" value="ECO:0007669"/>
    <property type="project" value="TreeGrafter"/>
</dbReference>
<feature type="repeat" description="TPR" evidence="16">
    <location>
        <begin position="703"/>
        <end position="736"/>
    </location>
</feature>
<keyword evidence="9" id="KW-0677">Repeat</keyword>
<dbReference type="PROSITE" id="PS50293">
    <property type="entry name" value="TPR_REGION"/>
    <property type="match status" value="1"/>
</dbReference>
<dbReference type="InterPro" id="IPR052346">
    <property type="entry name" value="O-mannosyl-transferase_TMTC"/>
</dbReference>
<evidence type="ECO:0000256" key="15">
    <source>
        <dbReference type="ARBA" id="ARBA00045102"/>
    </source>
</evidence>
<feature type="transmembrane region" description="Helical" evidence="17">
    <location>
        <begin position="166"/>
        <end position="188"/>
    </location>
</feature>
<accession>A0A067RE40</accession>
<comment type="function">
    <text evidence="1">Transfers mannosyl residues to the hydroxyl group of serine or threonine residues.</text>
</comment>
<evidence type="ECO:0000256" key="12">
    <source>
        <dbReference type="ARBA" id="ARBA00022989"/>
    </source>
</evidence>
<dbReference type="PROSITE" id="PS50005">
    <property type="entry name" value="TPR"/>
    <property type="match status" value="4"/>
</dbReference>
<evidence type="ECO:0000256" key="13">
    <source>
        <dbReference type="ARBA" id="ARBA00023136"/>
    </source>
</evidence>
<dbReference type="Pfam" id="PF13424">
    <property type="entry name" value="TPR_12"/>
    <property type="match status" value="1"/>
</dbReference>
<keyword evidence="20" id="KW-1185">Reference proteome</keyword>
<keyword evidence="8 17" id="KW-0812">Transmembrane</keyword>
<dbReference type="Pfam" id="PF08409">
    <property type="entry name" value="TMTC_DUF1736"/>
    <property type="match status" value="1"/>
</dbReference>